<feature type="region of interest" description="Disordered" evidence="1">
    <location>
        <begin position="1"/>
        <end position="57"/>
    </location>
</feature>
<comment type="caution">
    <text evidence="2">The sequence shown here is derived from an EMBL/GenBank/DDBJ whole genome shotgun (WGS) entry which is preliminary data.</text>
</comment>
<reference evidence="2 3" key="1">
    <citation type="journal article" date="2024" name="Microbiol. Resour. Announc.">
        <title>Genome annotations for the ascomycete fungi Trichoderma harzianum, Trichoderma aggressivum, and Purpureocillium lilacinum.</title>
        <authorList>
            <person name="Beijen E.P.W."/>
            <person name="Ohm R.A."/>
        </authorList>
    </citation>
    <scope>NUCLEOTIDE SEQUENCE [LARGE SCALE GENOMIC DNA]</scope>
    <source>
        <strain evidence="2 3">CBS 150709</strain>
    </source>
</reference>
<name>A0ABR0BZ16_PURLI</name>
<keyword evidence="3" id="KW-1185">Reference proteome</keyword>
<feature type="compositionally biased region" description="Low complexity" evidence="1">
    <location>
        <begin position="1"/>
        <end position="18"/>
    </location>
</feature>
<organism evidence="2 3">
    <name type="scientific">Purpureocillium lilacinum</name>
    <name type="common">Paecilomyces lilacinus</name>
    <dbReference type="NCBI Taxonomy" id="33203"/>
    <lineage>
        <taxon>Eukaryota</taxon>
        <taxon>Fungi</taxon>
        <taxon>Dikarya</taxon>
        <taxon>Ascomycota</taxon>
        <taxon>Pezizomycotina</taxon>
        <taxon>Sordariomycetes</taxon>
        <taxon>Hypocreomycetidae</taxon>
        <taxon>Hypocreales</taxon>
        <taxon>Ophiocordycipitaceae</taxon>
        <taxon>Purpureocillium</taxon>
    </lineage>
</organism>
<evidence type="ECO:0000313" key="2">
    <source>
        <dbReference type="EMBL" id="KAK4088743.1"/>
    </source>
</evidence>
<evidence type="ECO:0000313" key="3">
    <source>
        <dbReference type="Proteomes" id="UP001287286"/>
    </source>
</evidence>
<feature type="compositionally biased region" description="Polar residues" evidence="1">
    <location>
        <begin position="42"/>
        <end position="57"/>
    </location>
</feature>
<protein>
    <submittedName>
        <fullName evidence="2">Uncharacterized protein</fullName>
    </submittedName>
</protein>
<accession>A0ABR0BZ16</accession>
<dbReference type="EMBL" id="JAWRVI010000023">
    <property type="protein sequence ID" value="KAK4088743.1"/>
    <property type="molecule type" value="Genomic_DNA"/>
</dbReference>
<feature type="compositionally biased region" description="Low complexity" evidence="1">
    <location>
        <begin position="247"/>
        <end position="256"/>
    </location>
</feature>
<gene>
    <name evidence="2" type="ORF">Purlil1_6954</name>
</gene>
<sequence length="297" mass="31911">MHVLAAAPAPRCNCRRNASSPSNEAPTRQRVPGRRDAVDNEAPTTNKGLAQTQPQQSGYGIRECVVQRVPDIAYMHVHGETGPAWDWEYPGACDGWETHEPSRHVKVGQPRAHRHSNRQRTARTRNNRLCHLASGMMRQADQATTKHVSHDVAAVVEPVSSLQKGAPPAGVVRTKLSRARRLLANKPHPAKQLVCGIQGPLSRLGTKWMATDGSQWRRIVKGGPVRNLGISAAPGTQNLGLGRHTPGAGARAASSGKGSGGSIGSMHVANARQANPCLPCLPCPSLQGPGRRRGRRR</sequence>
<feature type="region of interest" description="Disordered" evidence="1">
    <location>
        <begin position="234"/>
        <end position="266"/>
    </location>
</feature>
<dbReference type="Proteomes" id="UP001287286">
    <property type="component" value="Unassembled WGS sequence"/>
</dbReference>
<proteinExistence type="predicted"/>
<evidence type="ECO:0000256" key="1">
    <source>
        <dbReference type="SAM" id="MobiDB-lite"/>
    </source>
</evidence>